<dbReference type="Pfam" id="PF08284">
    <property type="entry name" value="RVP_2"/>
    <property type="match status" value="1"/>
</dbReference>
<dbReference type="EMBL" id="OZ034820">
    <property type="protein sequence ID" value="CAL1403475.1"/>
    <property type="molecule type" value="Genomic_DNA"/>
</dbReference>
<reference evidence="2 3" key="1">
    <citation type="submission" date="2024-04" db="EMBL/GenBank/DDBJ databases">
        <authorList>
            <person name="Fracassetti M."/>
        </authorList>
    </citation>
    <scope>NUCLEOTIDE SEQUENCE [LARGE SCALE GENOMIC DNA]</scope>
</reference>
<evidence type="ECO:0000256" key="1">
    <source>
        <dbReference type="SAM" id="MobiDB-lite"/>
    </source>
</evidence>
<feature type="region of interest" description="Disordered" evidence="1">
    <location>
        <begin position="45"/>
        <end position="66"/>
    </location>
</feature>
<dbReference type="AlphaFoldDB" id="A0AAV2G1G8"/>
<gene>
    <name evidence="2" type="ORF">LTRI10_LOCUS43408</name>
</gene>
<dbReference type="Gene3D" id="2.40.70.10">
    <property type="entry name" value="Acid Proteases"/>
    <property type="match status" value="1"/>
</dbReference>
<evidence type="ECO:0000313" key="3">
    <source>
        <dbReference type="Proteomes" id="UP001497516"/>
    </source>
</evidence>
<accession>A0AAV2G1G8</accession>
<sequence>MRQLVSVPGSAEPSSMMLAYRACFSQIGERSSIIRKQLDERRRLSRDGARQLVDGEPPIEIDEPPDKSPILATAEISLSALTGVPRPTIIRFDTTIHQEPAAVLVDSASSHNFVSCEAVGKLFLRATPIKPLKVRATHGDFIWCERCYTAVPIEIQGVQLQVDLYELPLRGVDVVLGVPWLDQASPISFNWKKATVRFKEKGSWVTLQGFNDPDKRTTTTAEPLNPPAFAEKLTAAPPSLSEPIAGWDSNRQAIASPPLIASPTTTTSEDATRTEKFRLGLAGSNGESGLSYHKLGRSLVPSSASLGVVDDRADLDDFATDCLIGERRLYHRKKRQKQREPIVELPSPQAGALAESVEFDANQTAHSNDVGATADSLDNDTLKMVDVFATIDFATMKSSSPQGRARGMKEQLEWSPNGGYVGNAGSSPKGISCELVRNGLVPGCIGSTMGGLTGGLLYGVKLSSREDESDDKVTIIDRQHSCSFLLENSSRMKAMNCRTAGGTMPRMGRGVGGITSRSVNGGHIEVLSYGWKEASLFLNSNEEPIHVSQLSYPPHRDPEGVMAWGGCFNPGGENLGGIRAVDHGGLDWVLKLNWKYRKRGCRRPSLVIVHHKLRGSFFFIDPGMAPELRGRSSSKGGGLVHYSTRYRTRRPWCRVGLSN</sequence>
<keyword evidence="3" id="KW-1185">Reference proteome</keyword>
<dbReference type="CDD" id="cd00303">
    <property type="entry name" value="retropepsin_like"/>
    <property type="match status" value="1"/>
</dbReference>
<proteinExistence type="predicted"/>
<name>A0AAV2G1G8_9ROSI</name>
<organism evidence="2 3">
    <name type="scientific">Linum trigynum</name>
    <dbReference type="NCBI Taxonomy" id="586398"/>
    <lineage>
        <taxon>Eukaryota</taxon>
        <taxon>Viridiplantae</taxon>
        <taxon>Streptophyta</taxon>
        <taxon>Embryophyta</taxon>
        <taxon>Tracheophyta</taxon>
        <taxon>Spermatophyta</taxon>
        <taxon>Magnoliopsida</taxon>
        <taxon>eudicotyledons</taxon>
        <taxon>Gunneridae</taxon>
        <taxon>Pentapetalae</taxon>
        <taxon>rosids</taxon>
        <taxon>fabids</taxon>
        <taxon>Malpighiales</taxon>
        <taxon>Linaceae</taxon>
        <taxon>Linum</taxon>
    </lineage>
</organism>
<protein>
    <submittedName>
        <fullName evidence="2">Uncharacterized protein</fullName>
    </submittedName>
</protein>
<evidence type="ECO:0000313" key="2">
    <source>
        <dbReference type="EMBL" id="CAL1403475.1"/>
    </source>
</evidence>
<dbReference type="Proteomes" id="UP001497516">
    <property type="component" value="Chromosome 7"/>
</dbReference>
<dbReference type="InterPro" id="IPR021109">
    <property type="entry name" value="Peptidase_aspartic_dom_sf"/>
</dbReference>